<evidence type="ECO:0000256" key="3">
    <source>
        <dbReference type="SAM" id="SignalP"/>
    </source>
</evidence>
<dbReference type="Proteomes" id="UP000596276">
    <property type="component" value="Chromosome 4"/>
</dbReference>
<feature type="domain" description="TIL" evidence="4">
    <location>
        <begin position="24"/>
        <end position="77"/>
    </location>
</feature>
<dbReference type="InterPro" id="IPR036084">
    <property type="entry name" value="Ser_inhib-like_sf"/>
</dbReference>
<name>A0A7U2QZS1_ASPFN</name>
<dbReference type="InterPro" id="IPR002919">
    <property type="entry name" value="TIL_dom"/>
</dbReference>
<dbReference type="CDD" id="cd19941">
    <property type="entry name" value="TIL"/>
    <property type="match status" value="1"/>
</dbReference>
<dbReference type="PANTHER" id="PTHR23259:SF82">
    <property type="entry name" value="SERINE PROTEASE INHIBITOR 1 PROTEIN"/>
    <property type="match status" value="1"/>
</dbReference>
<sequence>MKFQSTFLAIFLAMASAVYATEQCPENQEYKTCGSSCPPACDSPPDQVCTMECVEGCQCIDGYVLNQYRECIPQSECPKSVREDDIEA</sequence>
<dbReference type="InterPro" id="IPR051368">
    <property type="entry name" value="SerProtInhib-TIL_Domain"/>
</dbReference>
<keyword evidence="1" id="KW-0646">Protease inhibitor</keyword>
<dbReference type="EMBL" id="CP044618">
    <property type="protein sequence ID" value="QRD90674.1"/>
    <property type="molecule type" value="Genomic_DNA"/>
</dbReference>
<dbReference type="Gene3D" id="2.10.25.10">
    <property type="entry name" value="Laminin"/>
    <property type="match status" value="1"/>
</dbReference>
<dbReference type="SUPFAM" id="SSF57567">
    <property type="entry name" value="Serine protease inhibitors"/>
    <property type="match status" value="1"/>
</dbReference>
<dbReference type="GO" id="GO:0030414">
    <property type="term" value="F:peptidase inhibitor activity"/>
    <property type="evidence" value="ECO:0007669"/>
    <property type="project" value="UniProtKB-KW"/>
</dbReference>
<evidence type="ECO:0000259" key="4">
    <source>
        <dbReference type="Pfam" id="PF01826"/>
    </source>
</evidence>
<accession>A0A7U2QZS1</accession>
<keyword evidence="3" id="KW-0732">Signal</keyword>
<dbReference type="Pfam" id="PF01826">
    <property type="entry name" value="TIL"/>
    <property type="match status" value="1"/>
</dbReference>
<proteinExistence type="predicted"/>
<evidence type="ECO:0000256" key="2">
    <source>
        <dbReference type="ARBA" id="ARBA00023157"/>
    </source>
</evidence>
<dbReference type="VEuPathDB" id="FungiDB:F9C07_10506"/>
<dbReference type="FunFam" id="2.10.25.10:FF:000055">
    <property type="entry name" value="alpha-tectorin isoform X1"/>
    <property type="match status" value="1"/>
</dbReference>
<evidence type="ECO:0000256" key="1">
    <source>
        <dbReference type="ARBA" id="ARBA00022690"/>
    </source>
</evidence>
<evidence type="ECO:0000313" key="6">
    <source>
        <dbReference type="Proteomes" id="UP000596276"/>
    </source>
</evidence>
<dbReference type="AlphaFoldDB" id="A0A7U2QZS1"/>
<keyword evidence="2" id="KW-1015">Disulfide bond</keyword>
<organism evidence="5 6">
    <name type="scientific">Aspergillus flavus (strain ATCC 200026 / FGSC A1120 / IAM 13836 / NRRL 3357 / JCM 12722 / SRRC 167)</name>
    <dbReference type="NCBI Taxonomy" id="332952"/>
    <lineage>
        <taxon>Eukaryota</taxon>
        <taxon>Fungi</taxon>
        <taxon>Dikarya</taxon>
        <taxon>Ascomycota</taxon>
        <taxon>Pezizomycotina</taxon>
        <taxon>Eurotiomycetes</taxon>
        <taxon>Eurotiomycetidae</taxon>
        <taxon>Eurotiales</taxon>
        <taxon>Aspergillaceae</taxon>
        <taxon>Aspergillus</taxon>
        <taxon>Aspergillus subgen. Circumdati</taxon>
    </lineage>
</organism>
<gene>
    <name evidence="5" type="ORF">F9C07_10506</name>
</gene>
<reference evidence="6" key="1">
    <citation type="journal article" date="2021" name="G3 (Bethesda)">
        <title>Chromosome assembled and annotated genome sequence of Aspergillus flavus NRRL 3357.</title>
        <authorList>
            <person name="Skerker J.M."/>
            <person name="Pianalto K.M."/>
            <person name="Mondo S.J."/>
            <person name="Yang K."/>
            <person name="Arkin A.P."/>
            <person name="Keller N.P."/>
            <person name="Grigoriev I.V."/>
            <person name="Louise Glass N.L."/>
        </authorList>
    </citation>
    <scope>NUCLEOTIDE SEQUENCE [LARGE SCALE GENOMIC DNA]</scope>
    <source>
        <strain evidence="6">ATCC 200026 / FGSC A1120 / IAM 13836 / NRRL 3357 / JCM 12722 / SRRC 167</strain>
    </source>
</reference>
<evidence type="ECO:0000313" key="5">
    <source>
        <dbReference type="EMBL" id="QRD90674.1"/>
    </source>
</evidence>
<dbReference type="PANTHER" id="PTHR23259">
    <property type="entry name" value="RIDDLE"/>
    <property type="match status" value="1"/>
</dbReference>
<protein>
    <submittedName>
        <fullName evidence="5">Trypsin inhibitor like cysteine rich domain-containing protein</fullName>
    </submittedName>
</protein>
<dbReference type="VEuPathDB" id="FungiDB:AFLA_011776"/>
<dbReference type="SMR" id="A0A7U2QZS1"/>
<feature type="chain" id="PRO_5031109975" evidence="3">
    <location>
        <begin position="21"/>
        <end position="88"/>
    </location>
</feature>
<feature type="signal peptide" evidence="3">
    <location>
        <begin position="1"/>
        <end position="20"/>
    </location>
</feature>
<dbReference type="OMA" id="EPKCNEP"/>
<keyword evidence="6" id="KW-1185">Reference proteome</keyword>